<comment type="caution">
    <text evidence="1">The sequence shown here is derived from an EMBL/GenBank/DDBJ whole genome shotgun (WGS) entry which is preliminary data.</text>
</comment>
<keyword evidence="2" id="KW-1185">Reference proteome</keyword>
<dbReference type="RefSeq" id="WP_279527007.1">
    <property type="nucleotide sequence ID" value="NZ_CP122312.1"/>
</dbReference>
<evidence type="ECO:0000313" key="2">
    <source>
        <dbReference type="Proteomes" id="UP001596447"/>
    </source>
</evidence>
<organism evidence="1 2">
    <name type="scientific">Halospeciosus flavus</name>
    <dbReference type="NCBI Taxonomy" id="3032283"/>
    <lineage>
        <taxon>Archaea</taxon>
        <taxon>Methanobacteriati</taxon>
        <taxon>Methanobacteriota</taxon>
        <taxon>Stenosarchaea group</taxon>
        <taxon>Halobacteria</taxon>
        <taxon>Halobacteriales</taxon>
        <taxon>Halobacteriaceae</taxon>
        <taxon>Halospeciosus</taxon>
    </lineage>
</organism>
<accession>A0ABD5Z538</accession>
<dbReference type="Proteomes" id="UP001596447">
    <property type="component" value="Unassembled WGS sequence"/>
</dbReference>
<evidence type="ECO:0000313" key="1">
    <source>
        <dbReference type="EMBL" id="MFC7200219.1"/>
    </source>
</evidence>
<proteinExistence type="predicted"/>
<gene>
    <name evidence="1" type="ORF">ACFQJ9_12495</name>
</gene>
<dbReference type="AlphaFoldDB" id="A0ABD5Z538"/>
<sequence>MSTTHATTQESSDSKTSTFTRLARALDEKGEVMIRTASGDELELHKHNVAFEDADAPFFRVDGDDEVHWVDARNVERYWIHNEL</sequence>
<name>A0ABD5Z538_9EURY</name>
<reference evidence="1 2" key="1">
    <citation type="journal article" date="2019" name="Int. J. Syst. Evol. Microbiol.">
        <title>The Global Catalogue of Microorganisms (GCM) 10K type strain sequencing project: providing services to taxonomists for standard genome sequencing and annotation.</title>
        <authorList>
            <consortium name="The Broad Institute Genomics Platform"/>
            <consortium name="The Broad Institute Genome Sequencing Center for Infectious Disease"/>
            <person name="Wu L."/>
            <person name="Ma J."/>
        </authorList>
    </citation>
    <scope>NUCLEOTIDE SEQUENCE [LARGE SCALE GENOMIC DNA]</scope>
    <source>
        <strain evidence="1 2">XZGYJ-43</strain>
    </source>
</reference>
<dbReference type="EMBL" id="JBHTAR010000011">
    <property type="protein sequence ID" value="MFC7200219.1"/>
    <property type="molecule type" value="Genomic_DNA"/>
</dbReference>
<protein>
    <submittedName>
        <fullName evidence="1">Uncharacterized protein</fullName>
    </submittedName>
</protein>